<comment type="caution">
    <text evidence="1">The sequence shown here is derived from an EMBL/GenBank/DDBJ whole genome shotgun (WGS) entry which is preliminary data.</text>
</comment>
<protein>
    <submittedName>
        <fullName evidence="1">2944_t:CDS:1</fullName>
    </submittedName>
</protein>
<organism evidence="1 2">
    <name type="scientific">Scutellospora calospora</name>
    <dbReference type="NCBI Taxonomy" id="85575"/>
    <lineage>
        <taxon>Eukaryota</taxon>
        <taxon>Fungi</taxon>
        <taxon>Fungi incertae sedis</taxon>
        <taxon>Mucoromycota</taxon>
        <taxon>Glomeromycotina</taxon>
        <taxon>Glomeromycetes</taxon>
        <taxon>Diversisporales</taxon>
        <taxon>Gigasporaceae</taxon>
        <taxon>Scutellospora</taxon>
    </lineage>
</organism>
<dbReference type="Proteomes" id="UP000789860">
    <property type="component" value="Unassembled WGS sequence"/>
</dbReference>
<sequence length="87" mass="9661">MLELEIMESNNELCPLKIPQHNNLNAQEQITIRHDLKYAGADITMVRGSVLNAVIRQSVIYQNLAPLVVGPTAMITSNVPEHENPSL</sequence>
<gene>
    <name evidence="1" type="ORF">SCALOS_LOCUS5559</name>
</gene>
<accession>A0ACA9M1P3</accession>
<evidence type="ECO:0000313" key="1">
    <source>
        <dbReference type="EMBL" id="CAG8562534.1"/>
    </source>
</evidence>
<feature type="non-terminal residue" evidence="1">
    <location>
        <position position="87"/>
    </location>
</feature>
<keyword evidence="2" id="KW-1185">Reference proteome</keyword>
<name>A0ACA9M1P3_9GLOM</name>
<reference evidence="1" key="1">
    <citation type="submission" date="2021-06" db="EMBL/GenBank/DDBJ databases">
        <authorList>
            <person name="Kallberg Y."/>
            <person name="Tangrot J."/>
            <person name="Rosling A."/>
        </authorList>
    </citation>
    <scope>NUCLEOTIDE SEQUENCE</scope>
    <source>
        <strain evidence="1">AU212A</strain>
    </source>
</reference>
<dbReference type="EMBL" id="CAJVPM010009263">
    <property type="protein sequence ID" value="CAG8562534.1"/>
    <property type="molecule type" value="Genomic_DNA"/>
</dbReference>
<proteinExistence type="predicted"/>
<evidence type="ECO:0000313" key="2">
    <source>
        <dbReference type="Proteomes" id="UP000789860"/>
    </source>
</evidence>